<sequence length="202" mass="21897">MIFLSVADVYCIDNSPPINQFVDTASFIKFRSLDFMTNNLGDDIDLVLLFEPPKVGKLYVDVFPVCWRVLSFSAIGIGLATVEYTGDSGFVVPEVESSGSRIVASNAQHCEIGQKCTLKTNANGNLNYLTSAIDSASPNVMQCLNGTERPARIGAGYFNRSGTKIEPVFLWDGIAKGSMLSINPSTMLKIYAVSGYQGTIEI</sequence>
<protein>
    <submittedName>
        <fullName evidence="1">Uncharacterized protein</fullName>
    </submittedName>
</protein>
<dbReference type="Proteomes" id="UP000283269">
    <property type="component" value="Unassembled WGS sequence"/>
</dbReference>
<dbReference type="OrthoDB" id="3165318at2759"/>
<evidence type="ECO:0000313" key="2">
    <source>
        <dbReference type="Proteomes" id="UP000283269"/>
    </source>
</evidence>
<comment type="caution">
    <text evidence="1">The sequence shown here is derived from an EMBL/GenBank/DDBJ whole genome shotgun (WGS) entry which is preliminary data.</text>
</comment>
<gene>
    <name evidence="1" type="ORF">CVT25_003784</name>
</gene>
<name>A0A409W7M5_PSICY</name>
<keyword evidence="2" id="KW-1185">Reference proteome</keyword>
<evidence type="ECO:0000313" key="1">
    <source>
        <dbReference type="EMBL" id="PPQ74541.1"/>
    </source>
</evidence>
<dbReference type="EMBL" id="NHYD01003690">
    <property type="protein sequence ID" value="PPQ74541.1"/>
    <property type="molecule type" value="Genomic_DNA"/>
</dbReference>
<accession>A0A409W7M5</accession>
<dbReference type="AlphaFoldDB" id="A0A409W7M5"/>
<reference evidence="1 2" key="1">
    <citation type="journal article" date="2018" name="Evol. Lett.">
        <title>Horizontal gene cluster transfer increased hallucinogenic mushroom diversity.</title>
        <authorList>
            <person name="Reynolds H.T."/>
            <person name="Vijayakumar V."/>
            <person name="Gluck-Thaler E."/>
            <person name="Korotkin H.B."/>
            <person name="Matheny P.B."/>
            <person name="Slot J.C."/>
        </authorList>
    </citation>
    <scope>NUCLEOTIDE SEQUENCE [LARGE SCALE GENOMIC DNA]</scope>
    <source>
        <strain evidence="1 2">2631</strain>
    </source>
</reference>
<organism evidence="1 2">
    <name type="scientific">Psilocybe cyanescens</name>
    <dbReference type="NCBI Taxonomy" id="93625"/>
    <lineage>
        <taxon>Eukaryota</taxon>
        <taxon>Fungi</taxon>
        <taxon>Dikarya</taxon>
        <taxon>Basidiomycota</taxon>
        <taxon>Agaricomycotina</taxon>
        <taxon>Agaricomycetes</taxon>
        <taxon>Agaricomycetidae</taxon>
        <taxon>Agaricales</taxon>
        <taxon>Agaricineae</taxon>
        <taxon>Strophariaceae</taxon>
        <taxon>Psilocybe</taxon>
    </lineage>
</organism>
<proteinExistence type="predicted"/>
<dbReference type="InParanoid" id="A0A409W7M5"/>